<dbReference type="GO" id="GO:0030414">
    <property type="term" value="F:peptidase inhibitor activity"/>
    <property type="evidence" value="ECO:0007669"/>
    <property type="project" value="TreeGrafter"/>
</dbReference>
<reference evidence="2" key="1">
    <citation type="submission" date="2021-07" db="EMBL/GenBank/DDBJ databases">
        <title>Genome Resource of American Ginseng Black Spot Pathogen Alternaria panax.</title>
        <authorList>
            <person name="Qiu C."/>
            <person name="Wang W."/>
            <person name="Liu Z."/>
        </authorList>
    </citation>
    <scope>NUCLEOTIDE SEQUENCE</scope>
    <source>
        <strain evidence="2">BNCC115425</strain>
    </source>
</reference>
<dbReference type="InterPro" id="IPR008914">
    <property type="entry name" value="PEBP"/>
</dbReference>
<dbReference type="GO" id="GO:0030162">
    <property type="term" value="P:regulation of proteolysis"/>
    <property type="evidence" value="ECO:0007669"/>
    <property type="project" value="TreeGrafter"/>
</dbReference>
<comment type="caution">
    <text evidence="2">The sequence shown here is derived from an EMBL/GenBank/DDBJ whole genome shotgun (WGS) entry which is preliminary data.</text>
</comment>
<feature type="compositionally biased region" description="Basic and acidic residues" evidence="1">
    <location>
        <begin position="42"/>
        <end position="54"/>
    </location>
</feature>
<gene>
    <name evidence="2" type="ORF">G6011_00842</name>
</gene>
<protein>
    <recommendedName>
        <fullName evidence="4">PEBP-like protein</fullName>
    </recommendedName>
</protein>
<sequence length="315" mass="34998">MSNTQATKQALSEHKVISDVLPDNVNLSYDLTLEWPNAKLDTPGKELENADTKPEPNVFINPPPSETLDNLVLMMVDPDLLMNNDTYCGQVRHWLVTNLSSNPDGTLSHHAAAERSPYVRPAPLPNYLYSRPHRYIFILARGSSKIEVRPEDLREMQKEWVAAAQGKQGEMQDLKDRWGFSAQRLVEEKGLEVLAVNFMRVGGTVESSLANAAMMGQAVVDKQLQDHSGDYSPLSPDFFLHTVFSFTQTMATILSPKAVKATPQLTPSQSTHPAATTTPKERYSCSRQDRTRGDCAGSKTPSISFKVFAPYFANT</sequence>
<dbReference type="PANTHER" id="PTHR11362:SF148">
    <property type="entry name" value="CARBOXYPEPTIDASE Y INHIBITOR"/>
    <property type="match status" value="1"/>
</dbReference>
<dbReference type="PANTHER" id="PTHR11362">
    <property type="entry name" value="PHOSPHATIDYLETHANOLAMINE-BINDING PROTEIN"/>
    <property type="match status" value="1"/>
</dbReference>
<evidence type="ECO:0000313" key="2">
    <source>
        <dbReference type="EMBL" id="KAG9195721.1"/>
    </source>
</evidence>
<feature type="compositionally biased region" description="Basic and acidic residues" evidence="1">
    <location>
        <begin position="279"/>
        <end position="293"/>
    </location>
</feature>
<organism evidence="2 3">
    <name type="scientific">Alternaria panax</name>
    <dbReference type="NCBI Taxonomy" id="48097"/>
    <lineage>
        <taxon>Eukaryota</taxon>
        <taxon>Fungi</taxon>
        <taxon>Dikarya</taxon>
        <taxon>Ascomycota</taxon>
        <taxon>Pezizomycotina</taxon>
        <taxon>Dothideomycetes</taxon>
        <taxon>Pleosporomycetidae</taxon>
        <taxon>Pleosporales</taxon>
        <taxon>Pleosporineae</taxon>
        <taxon>Pleosporaceae</taxon>
        <taxon>Alternaria</taxon>
        <taxon>Alternaria sect. Panax</taxon>
    </lineage>
</organism>
<dbReference type="AlphaFoldDB" id="A0AAD4IJW5"/>
<evidence type="ECO:0008006" key="4">
    <source>
        <dbReference type="Google" id="ProtNLM"/>
    </source>
</evidence>
<dbReference type="GO" id="GO:0046578">
    <property type="term" value="P:regulation of Ras protein signal transduction"/>
    <property type="evidence" value="ECO:0007669"/>
    <property type="project" value="TreeGrafter"/>
</dbReference>
<dbReference type="EMBL" id="JAANER010000001">
    <property type="protein sequence ID" value="KAG9195721.1"/>
    <property type="molecule type" value="Genomic_DNA"/>
</dbReference>
<proteinExistence type="predicted"/>
<dbReference type="InterPro" id="IPR036610">
    <property type="entry name" value="PEBP-like_sf"/>
</dbReference>
<dbReference type="Proteomes" id="UP001199106">
    <property type="component" value="Unassembled WGS sequence"/>
</dbReference>
<dbReference type="Gene3D" id="3.90.280.10">
    <property type="entry name" value="PEBP-like"/>
    <property type="match status" value="1"/>
</dbReference>
<dbReference type="SUPFAM" id="SSF49777">
    <property type="entry name" value="PEBP-like"/>
    <property type="match status" value="1"/>
</dbReference>
<dbReference type="CDD" id="cd00866">
    <property type="entry name" value="PEBP_euk"/>
    <property type="match status" value="1"/>
</dbReference>
<dbReference type="Pfam" id="PF01161">
    <property type="entry name" value="PBP"/>
    <property type="match status" value="1"/>
</dbReference>
<name>A0AAD4IJW5_9PLEO</name>
<feature type="compositionally biased region" description="Polar residues" evidence="1">
    <location>
        <begin position="263"/>
        <end position="278"/>
    </location>
</feature>
<evidence type="ECO:0000313" key="3">
    <source>
        <dbReference type="Proteomes" id="UP001199106"/>
    </source>
</evidence>
<keyword evidence="3" id="KW-1185">Reference proteome</keyword>
<evidence type="ECO:0000256" key="1">
    <source>
        <dbReference type="SAM" id="MobiDB-lite"/>
    </source>
</evidence>
<dbReference type="GO" id="GO:0005543">
    <property type="term" value="F:phospholipid binding"/>
    <property type="evidence" value="ECO:0007669"/>
    <property type="project" value="TreeGrafter"/>
</dbReference>
<accession>A0AAD4IJW5</accession>
<feature type="region of interest" description="Disordered" evidence="1">
    <location>
        <begin position="260"/>
        <end position="297"/>
    </location>
</feature>
<dbReference type="InterPro" id="IPR035810">
    <property type="entry name" value="PEBP_euk"/>
</dbReference>
<feature type="region of interest" description="Disordered" evidence="1">
    <location>
        <begin position="42"/>
        <end position="61"/>
    </location>
</feature>